<dbReference type="EMBL" id="GGYP01002547">
    <property type="protein sequence ID" value="MDE47318.1"/>
    <property type="molecule type" value="Transcribed_RNA"/>
</dbReference>
<evidence type="ECO:0000256" key="4">
    <source>
        <dbReference type="ARBA" id="ARBA00023065"/>
    </source>
</evidence>
<dbReference type="GO" id="GO:0033179">
    <property type="term" value="C:proton-transporting V-type ATPase, V0 domain"/>
    <property type="evidence" value="ECO:0007669"/>
    <property type="project" value="InterPro"/>
</dbReference>
<dbReference type="InterPro" id="IPR044911">
    <property type="entry name" value="V-type_ATPase_csu/dsu_dom_3"/>
</dbReference>
<dbReference type="FunFam" id="1.20.1690.10:FF:000003">
    <property type="entry name" value="V-type proton ATPase subunit"/>
    <property type="match status" value="1"/>
</dbReference>
<dbReference type="GO" id="GO:0046961">
    <property type="term" value="F:proton-transporting ATPase activity, rotational mechanism"/>
    <property type="evidence" value="ECO:0007669"/>
    <property type="project" value="InterPro"/>
</dbReference>
<dbReference type="PIRSF" id="PIRSF018497">
    <property type="entry name" value="V-ATP_synth_D"/>
    <property type="match status" value="1"/>
</dbReference>
<dbReference type="AlphaFoldDB" id="A0A6G1SA97"/>
<keyword evidence="3 7" id="KW-0375">Hydrogen ion transport</keyword>
<gene>
    <name evidence="8" type="primary">VhaAC39-1</name>
    <name evidence="8" type="ORF">g.6374</name>
</gene>
<name>A0A6G1SA97_9ACAR</name>
<reference evidence="8" key="1">
    <citation type="submission" date="2018-10" db="EMBL/GenBank/DDBJ databases">
        <title>Transcriptome assembly of Aceria tosichella (Wheat curl mite) Type 2.</title>
        <authorList>
            <person name="Scully E.D."/>
            <person name="Geib S.M."/>
            <person name="Palmer N.A."/>
            <person name="Gupta A.K."/>
            <person name="Sarath G."/>
            <person name="Tatineni S."/>
        </authorList>
    </citation>
    <scope>NUCLEOTIDE SEQUENCE</scope>
    <source>
        <strain evidence="8">LincolnNE</strain>
    </source>
</reference>
<comment type="function">
    <text evidence="5">Subunit of the V0 complex of vacuolar(H+)-ATPase (V-ATPase), a multisubunit enzyme composed of a peripheral complex (V1) that hydrolyzes ATP and a membrane integral complex (V0) that translocates protons. V-ATPase is responsible for acidifying and maintaining the pH of intracellular compartments and in some cell types, is targeted to the plasma membrane, where it is responsible for acidifying the extracellular environment. May play a role in coupling of proton transport and ATP hydrolysis. Regulator of osteoclast fusion and bone formation.</text>
</comment>
<dbReference type="PANTHER" id="PTHR11028">
    <property type="entry name" value="VACUOLAR ATP SYNTHASE SUBUNIT AC39"/>
    <property type="match status" value="1"/>
</dbReference>
<dbReference type="InterPro" id="IPR002843">
    <property type="entry name" value="ATPase_V0-cplx_csu/dsu"/>
</dbReference>
<comment type="subunit">
    <text evidence="6">V-ATPase is a heteromultimeric enzyme made up of two complexes: the ATP-hydrolytic V1 complex and the proton translocation V0 complex. The V1 complex consists of three catalytic AB heterodimers that form a heterohexamer, three peripheral stalks each consisting of EG heterodimers, one central rotor including subunits D and F, and the regulatory subunits C and H. The proton translocation complex V0 consists of the proton transport subunit a, a ring of proteolipid subunits c9c'', rotary subunit d, subunits e and f, and the accessory subunits ATP6AP1/Ac45 and ATP6AP2/PRR. Interacts with TM4SF19; this interaction inhibits V1-V0 complex assembly.</text>
</comment>
<dbReference type="InterPro" id="IPR036079">
    <property type="entry name" value="ATPase_csu/dsu_sf"/>
</dbReference>
<organism evidence="8">
    <name type="scientific">Aceria tosichella</name>
    <name type="common">wheat curl mite</name>
    <dbReference type="NCBI Taxonomy" id="561515"/>
    <lineage>
        <taxon>Eukaryota</taxon>
        <taxon>Metazoa</taxon>
        <taxon>Ecdysozoa</taxon>
        <taxon>Arthropoda</taxon>
        <taxon>Chelicerata</taxon>
        <taxon>Arachnida</taxon>
        <taxon>Acari</taxon>
        <taxon>Acariformes</taxon>
        <taxon>Trombidiformes</taxon>
        <taxon>Prostigmata</taxon>
        <taxon>Eupodina</taxon>
        <taxon>Eriophyoidea</taxon>
        <taxon>Eriophyidae</taxon>
        <taxon>Eriophyinae</taxon>
        <taxon>Aceriini</taxon>
        <taxon>Aceria</taxon>
    </lineage>
</organism>
<keyword evidence="2 7" id="KW-0813">Transport</keyword>
<dbReference type="Pfam" id="PF01992">
    <property type="entry name" value="vATP-synt_AC39"/>
    <property type="match status" value="1"/>
</dbReference>
<comment type="similarity">
    <text evidence="1 7">Belongs to the V-ATPase V0D/AC39 subunit family.</text>
</comment>
<evidence type="ECO:0000256" key="1">
    <source>
        <dbReference type="ARBA" id="ARBA00006709"/>
    </source>
</evidence>
<evidence type="ECO:0000256" key="6">
    <source>
        <dbReference type="ARBA" id="ARBA00061861"/>
    </source>
</evidence>
<proteinExistence type="inferred from homology"/>
<protein>
    <recommendedName>
        <fullName evidence="7">V-type proton ATPase subunit</fullName>
    </recommendedName>
</protein>
<evidence type="ECO:0000313" key="8">
    <source>
        <dbReference type="EMBL" id="MDE47318.1"/>
    </source>
</evidence>
<dbReference type="GO" id="GO:0007430">
    <property type="term" value="P:terminal branching, open tracheal system"/>
    <property type="evidence" value="ECO:0007669"/>
    <property type="project" value="UniProtKB-ARBA"/>
</dbReference>
<dbReference type="Gene3D" id="1.10.132.50">
    <property type="entry name" value="ATP synthase (C/AC39) subunit, domain 3"/>
    <property type="match status" value="1"/>
</dbReference>
<evidence type="ECO:0000256" key="2">
    <source>
        <dbReference type="ARBA" id="ARBA00022448"/>
    </source>
</evidence>
<dbReference type="InterPro" id="IPR016727">
    <property type="entry name" value="ATPase_V0-cplx_dsu"/>
</dbReference>
<sequence>MYSSSRFNLHNGYFEGLVRGMRDTILKQSEYENLVQCETLEDVKLNLQSTDYVGSLTTDSTPITPAFIEQRLRDKLVLEFLHVRNQARAPLSTFLDYITYSYMIDNVILLITGIVNNRPINELVDKCHPLGSFDQMEAVNVAQTPEELYDAVIVDTPLAPFFVDCISSQDLSELNIEIIRNSLFKSYIESFYDFCQSLGGTTASIMKDILAFEADRRCFNITINSLDSSLTRDDRARLYPTCGLLHPYGLAMLAKAEDFDHVRQVADYYTQYKVLFDGQTSASGPEGRTLEDKFTEYEVKLNVNAFLQQFNFGVFYSVLKLKEQELRNVVWISECISQKHRQKIDNYIPIFS</sequence>
<evidence type="ECO:0000256" key="3">
    <source>
        <dbReference type="ARBA" id="ARBA00022781"/>
    </source>
</evidence>
<dbReference type="Gene3D" id="1.20.1690.10">
    <property type="entry name" value="V-type ATP synthase subunit C domain"/>
    <property type="match status" value="2"/>
</dbReference>
<evidence type="ECO:0000256" key="7">
    <source>
        <dbReference type="PIRNR" id="PIRNR018497"/>
    </source>
</evidence>
<evidence type="ECO:0000256" key="5">
    <source>
        <dbReference type="ARBA" id="ARBA00045985"/>
    </source>
</evidence>
<dbReference type="FunFam" id="1.20.1690.10:FF:000001">
    <property type="entry name" value="V-type proton ATPase subunit"/>
    <property type="match status" value="1"/>
</dbReference>
<dbReference type="InterPro" id="IPR035067">
    <property type="entry name" value="V-type_ATPase_csu/dsu"/>
</dbReference>
<dbReference type="SUPFAM" id="SSF103486">
    <property type="entry name" value="V-type ATP synthase subunit C"/>
    <property type="match status" value="1"/>
</dbReference>
<accession>A0A6G1SA97</accession>
<keyword evidence="4 7" id="KW-0406">Ion transport</keyword>